<dbReference type="CDD" id="cd00146">
    <property type="entry name" value="PKD"/>
    <property type="match status" value="1"/>
</dbReference>
<evidence type="ECO:0000256" key="1">
    <source>
        <dbReference type="SAM" id="Phobius"/>
    </source>
</evidence>
<feature type="transmembrane region" description="Helical" evidence="1">
    <location>
        <begin position="35"/>
        <end position="56"/>
    </location>
</feature>
<gene>
    <name evidence="3" type="ORF">SAMN05444380_1016</name>
</gene>
<keyword evidence="1" id="KW-0812">Transmembrane</keyword>
<protein>
    <submittedName>
        <fullName evidence="3">Gliding motility-associated C-terminal domain-containing protein</fullName>
    </submittedName>
</protein>
<dbReference type="InterPro" id="IPR022409">
    <property type="entry name" value="PKD/Chitinase_dom"/>
</dbReference>
<evidence type="ECO:0000313" key="3">
    <source>
        <dbReference type="EMBL" id="SFD67998.1"/>
    </source>
</evidence>
<dbReference type="STRING" id="385682.SAMN05444380_1016"/>
<dbReference type="Pfam" id="PF18911">
    <property type="entry name" value="PKD_4"/>
    <property type="match status" value="1"/>
</dbReference>
<evidence type="ECO:0000259" key="2">
    <source>
        <dbReference type="PROSITE" id="PS50093"/>
    </source>
</evidence>
<evidence type="ECO:0000313" key="4">
    <source>
        <dbReference type="Proteomes" id="UP000181976"/>
    </source>
</evidence>
<dbReference type="NCBIfam" id="TIGR04131">
    <property type="entry name" value="Bac_Flav_CTERM"/>
    <property type="match status" value="1"/>
</dbReference>
<dbReference type="InterPro" id="IPR013783">
    <property type="entry name" value="Ig-like_fold"/>
</dbReference>
<dbReference type="PROSITE" id="PS50093">
    <property type="entry name" value="PKD"/>
    <property type="match status" value="1"/>
</dbReference>
<dbReference type="Gene3D" id="2.60.40.10">
    <property type="entry name" value="Immunoglobulins"/>
    <property type="match status" value="1"/>
</dbReference>
<dbReference type="Pfam" id="PF13585">
    <property type="entry name" value="CHU_C"/>
    <property type="match status" value="1"/>
</dbReference>
<keyword evidence="1" id="KW-0472">Membrane</keyword>
<name>A0A1I1UEF9_9BACT</name>
<keyword evidence="1" id="KW-1133">Transmembrane helix</keyword>
<dbReference type="InterPro" id="IPR035986">
    <property type="entry name" value="PKD_dom_sf"/>
</dbReference>
<dbReference type="InterPro" id="IPR000601">
    <property type="entry name" value="PKD_dom"/>
</dbReference>
<dbReference type="SMART" id="SM00089">
    <property type="entry name" value="PKD"/>
    <property type="match status" value="1"/>
</dbReference>
<accession>A0A1I1UEF9</accession>
<dbReference type="SUPFAM" id="SSF49299">
    <property type="entry name" value="PKD domain"/>
    <property type="match status" value="1"/>
</dbReference>
<keyword evidence="4" id="KW-1185">Reference proteome</keyword>
<reference evidence="3 4" key="1">
    <citation type="submission" date="2016-10" db="EMBL/GenBank/DDBJ databases">
        <authorList>
            <person name="de Groot N.N."/>
        </authorList>
    </citation>
    <scope>NUCLEOTIDE SEQUENCE [LARGE SCALE GENOMIC DNA]</scope>
    <source>
        <strain evidence="3 4">DSM 19012</strain>
    </source>
</reference>
<dbReference type="Proteomes" id="UP000181976">
    <property type="component" value="Unassembled WGS sequence"/>
</dbReference>
<dbReference type="eggNOG" id="COG3291">
    <property type="taxonomic scope" value="Bacteria"/>
</dbReference>
<proteinExistence type="predicted"/>
<sequence length="434" mass="49390">MEHENNVCLNLHNFKTAEYVNKLYFSCPKKEEMRVNFYTLVFIGLIMFLPTTFGYGQLSVDQSAIITLTDYPSGVMNDTIFCFQPTSPMVVRFDGGTNFSMTWFKYDVNDNSWDNIIQNGGEQLQVTEEGGYRVVVQEDGSMVADRRFWVFNSQSITDVKAEIVNDDCYGVDLYATSTIKPLFYFDPANGSYVPLMYDLSYTWTTDPEGDEQYTGQEVSFNAPFNDVSFVVNVSDQFGNSVNDSIEYEAIAVKADFEVKSLKDTVLNERNDEVNLSAPYEIQFVDNSQGKISAWEWTFGEAGRSIDQNPRFVFAEAGTYEVSLYVLNRDSGCESISDVFQINISESELEVPNVFTPNGDGINDEFRVAYKSLKKFEMVVFNRWGRKVYQSKDPAKGWDGDGHAPGVYFYYIYAEGYNEGEVYKKEGAVHLIRGK</sequence>
<feature type="domain" description="PKD" evidence="2">
    <location>
        <begin position="276"/>
        <end position="327"/>
    </location>
</feature>
<dbReference type="EMBL" id="FONA01000001">
    <property type="protein sequence ID" value="SFD67998.1"/>
    <property type="molecule type" value="Genomic_DNA"/>
</dbReference>
<dbReference type="InParanoid" id="A0A1I1UEF9"/>
<organism evidence="3 4">
    <name type="scientific">Thermophagus xiamenensis</name>
    <dbReference type="NCBI Taxonomy" id="385682"/>
    <lineage>
        <taxon>Bacteria</taxon>
        <taxon>Pseudomonadati</taxon>
        <taxon>Bacteroidota</taxon>
        <taxon>Bacteroidia</taxon>
        <taxon>Marinilabiliales</taxon>
        <taxon>Marinilabiliaceae</taxon>
        <taxon>Thermophagus</taxon>
    </lineage>
</organism>
<dbReference type="InterPro" id="IPR026341">
    <property type="entry name" value="T9SS_type_B"/>
</dbReference>
<dbReference type="AlphaFoldDB" id="A0A1I1UEF9"/>